<keyword evidence="3" id="KW-0325">Glycoprotein</keyword>
<evidence type="ECO:0000256" key="1">
    <source>
        <dbReference type="ARBA" id="ARBA00022676"/>
    </source>
</evidence>
<evidence type="ECO:0000256" key="3">
    <source>
        <dbReference type="ARBA" id="ARBA00023180"/>
    </source>
</evidence>
<accession>A0ABT1VZE6</accession>
<dbReference type="Pfam" id="PF04577">
    <property type="entry name" value="Glyco_transf_61"/>
    <property type="match status" value="1"/>
</dbReference>
<evidence type="ECO:0000313" key="5">
    <source>
        <dbReference type="EMBL" id="MCQ8241714.1"/>
    </source>
</evidence>
<keyword evidence="6" id="KW-1185">Reference proteome</keyword>
<proteinExistence type="predicted"/>
<sequence length="356" mass="39596">MSAVASAGDVLLADVAESVSLLERCRRRWLRREGVFPDRWSDAARLHRYRLRDVVLDAEQMVLFKDGRPIRDTNYLRPPEVYDALRVVPERLVEVPAAGGPVCLCTDATPSNWFHWIRHTVPSVWGFLRARAEDAPDGGGPGRLAIQGLPYPYDALLPMLGADRLGRITIEHGRQYRFAEVDYLDFVRGRGDFAVSRLAADAYRALRASLPPAGAARPLYVARTDTTRRAMRNETALIARLEAAGVRVLVPGGHGAAEQLRMFRDTSLVIGPHGAGLSSLVACRPGTPIYELVPAGYRNGCFRSLAREAGLRYRADAFPDSGDGPDFLRDWDVDVDRVLRRVERLRRRTKETAAGN</sequence>
<gene>
    <name evidence="5" type="ORF">NFI88_12795</name>
</gene>
<evidence type="ECO:0000259" key="4">
    <source>
        <dbReference type="Pfam" id="PF04577"/>
    </source>
</evidence>
<dbReference type="RefSeq" id="WP_422920455.1">
    <property type="nucleotide sequence ID" value="NZ_JAMZEJ010000007.1"/>
</dbReference>
<dbReference type="EMBL" id="JAMZEJ010000007">
    <property type="protein sequence ID" value="MCQ8241714.1"/>
    <property type="molecule type" value="Genomic_DNA"/>
</dbReference>
<dbReference type="Proteomes" id="UP001524547">
    <property type="component" value="Unassembled WGS sequence"/>
</dbReference>
<name>A0ABT1VZE6_9PROT</name>
<comment type="caution">
    <text evidence="5">The sequence shown here is derived from an EMBL/GenBank/DDBJ whole genome shotgun (WGS) entry which is preliminary data.</text>
</comment>
<dbReference type="InterPro" id="IPR049625">
    <property type="entry name" value="Glyco_transf_61_cat"/>
</dbReference>
<dbReference type="PANTHER" id="PTHR20961">
    <property type="entry name" value="GLYCOSYLTRANSFERASE"/>
    <property type="match status" value="1"/>
</dbReference>
<keyword evidence="2" id="KW-0808">Transferase</keyword>
<evidence type="ECO:0000256" key="2">
    <source>
        <dbReference type="ARBA" id="ARBA00022679"/>
    </source>
</evidence>
<feature type="domain" description="Glycosyltransferase 61 catalytic" evidence="4">
    <location>
        <begin position="113"/>
        <end position="289"/>
    </location>
</feature>
<evidence type="ECO:0000313" key="6">
    <source>
        <dbReference type="Proteomes" id="UP001524547"/>
    </source>
</evidence>
<organism evidence="5 6">
    <name type="scientific">Rhizosaccharibacter radicis</name>
    <dbReference type="NCBI Taxonomy" id="2782605"/>
    <lineage>
        <taxon>Bacteria</taxon>
        <taxon>Pseudomonadati</taxon>
        <taxon>Pseudomonadota</taxon>
        <taxon>Alphaproteobacteria</taxon>
        <taxon>Acetobacterales</taxon>
        <taxon>Acetobacteraceae</taxon>
        <taxon>Rhizosaccharibacter</taxon>
    </lineage>
</organism>
<dbReference type="InterPro" id="IPR007657">
    <property type="entry name" value="Glycosyltransferase_61"/>
</dbReference>
<protein>
    <submittedName>
        <fullName evidence="5">Glycosyltransferase family 61 protein</fullName>
    </submittedName>
</protein>
<keyword evidence="1" id="KW-0328">Glycosyltransferase</keyword>
<reference evidence="5 6" key="1">
    <citation type="submission" date="2022-06" db="EMBL/GenBank/DDBJ databases">
        <title>Rhizosaccharibacter gen. nov. sp. nov. KSS12, endophytic bacteria isolated from sugarcane.</title>
        <authorList>
            <person name="Pitiwittayakul N."/>
        </authorList>
    </citation>
    <scope>NUCLEOTIDE SEQUENCE [LARGE SCALE GENOMIC DNA]</scope>
    <source>
        <strain evidence="5 6">KSS12</strain>
    </source>
</reference>